<comment type="caution">
    <text evidence="2">The sequence shown here is derived from an EMBL/GenBank/DDBJ whole genome shotgun (WGS) entry which is preliminary data.</text>
</comment>
<accession>A0A9D2KS61</accession>
<dbReference type="PANTHER" id="PTHR36842:SF1">
    <property type="entry name" value="PROTEIN TOLB"/>
    <property type="match status" value="1"/>
</dbReference>
<reference evidence="2" key="2">
    <citation type="submission" date="2021-04" db="EMBL/GenBank/DDBJ databases">
        <authorList>
            <person name="Gilroy R."/>
        </authorList>
    </citation>
    <scope>NUCLEOTIDE SEQUENCE</scope>
    <source>
        <strain evidence="2">ChiHecec1B25-7008</strain>
    </source>
</reference>
<dbReference type="PROSITE" id="PS51257">
    <property type="entry name" value="PROKAR_LIPOPROTEIN"/>
    <property type="match status" value="1"/>
</dbReference>
<proteinExistence type="inferred from homology"/>
<dbReference type="EMBL" id="DWZE01000011">
    <property type="protein sequence ID" value="HJA82503.1"/>
    <property type="molecule type" value="Genomic_DNA"/>
</dbReference>
<evidence type="ECO:0000256" key="1">
    <source>
        <dbReference type="ARBA" id="ARBA00009820"/>
    </source>
</evidence>
<dbReference type="SUPFAM" id="SSF82171">
    <property type="entry name" value="DPP6 N-terminal domain-like"/>
    <property type="match status" value="1"/>
</dbReference>
<gene>
    <name evidence="2" type="ORF">H9785_00790</name>
</gene>
<sequence length="484" mass="55596">MKINKWIWQYMAGGWLLLAGCVSREPVADVVLDSYPVIFPDYKDVTIPCNIAPLRFMLEEDNVEKTVVVVEGGEAPLVVEGEAEQAFDLSKSKWRALLEQSKSDSLRVKVYARQDGKWKSYLPFNWYVSTDEVDPYLVYRLIEPGYELWNRMGIYQRDLTSFRETPVLTNDLTDYNCMNCHAFNARNPERMLFHLREKHSGTYIADAKGVSKLILPIINGKPQSLVYPSWHPSGRFVAFSLNQTKQAFHMNDRNRIEVFDLASDVVVYDLEEQKILTDSLLMRASAFETFPSFSPDGKTLYFCSADAQEMPRDFEKVQYSLCSIRFDEQSGSFGTQVDTLYNSRIENGSVSFPRLSPDGCMLAFTVSGYGNFSIWHKDADLWLLDLTTGEKHPMAAANSDDVESYHSWSSNGRWLVFSSRRLDGLYTHPYLVHIDETGKLGKPFVIPQEDPSFYKYMMYSFNIPELVQGKVEVDKRNVQKFVSE</sequence>
<dbReference type="Proteomes" id="UP000823860">
    <property type="component" value="Unassembled WGS sequence"/>
</dbReference>
<evidence type="ECO:0000313" key="3">
    <source>
        <dbReference type="Proteomes" id="UP000823860"/>
    </source>
</evidence>
<dbReference type="AlphaFoldDB" id="A0A9D2KS61"/>
<dbReference type="Pfam" id="PF07676">
    <property type="entry name" value="PD40"/>
    <property type="match status" value="3"/>
</dbReference>
<dbReference type="InterPro" id="IPR011659">
    <property type="entry name" value="WD40"/>
</dbReference>
<reference evidence="2" key="1">
    <citation type="journal article" date="2021" name="PeerJ">
        <title>Extensive microbial diversity within the chicken gut microbiome revealed by metagenomics and culture.</title>
        <authorList>
            <person name="Gilroy R."/>
            <person name="Ravi A."/>
            <person name="Getino M."/>
            <person name="Pursley I."/>
            <person name="Horton D.L."/>
            <person name="Alikhan N.F."/>
            <person name="Baker D."/>
            <person name="Gharbi K."/>
            <person name="Hall N."/>
            <person name="Watson M."/>
            <person name="Adriaenssens E.M."/>
            <person name="Foster-Nyarko E."/>
            <person name="Jarju S."/>
            <person name="Secka A."/>
            <person name="Antonio M."/>
            <person name="Oren A."/>
            <person name="Chaudhuri R.R."/>
            <person name="La Ragione R."/>
            <person name="Hildebrand F."/>
            <person name="Pallen M.J."/>
        </authorList>
    </citation>
    <scope>NUCLEOTIDE SEQUENCE</scope>
    <source>
        <strain evidence="2">ChiHecec1B25-7008</strain>
    </source>
</reference>
<name>A0A9D2KS61_9BACE</name>
<organism evidence="2 3">
    <name type="scientific">Candidatus Bacteroides intestinavium</name>
    <dbReference type="NCBI Taxonomy" id="2838469"/>
    <lineage>
        <taxon>Bacteria</taxon>
        <taxon>Pseudomonadati</taxon>
        <taxon>Bacteroidota</taxon>
        <taxon>Bacteroidia</taxon>
        <taxon>Bacteroidales</taxon>
        <taxon>Bacteroidaceae</taxon>
        <taxon>Bacteroides</taxon>
    </lineage>
</organism>
<dbReference type="Gene3D" id="2.120.10.30">
    <property type="entry name" value="TolB, C-terminal domain"/>
    <property type="match status" value="2"/>
</dbReference>
<comment type="similarity">
    <text evidence="1">Belongs to the TolB family.</text>
</comment>
<dbReference type="InterPro" id="IPR011042">
    <property type="entry name" value="6-blade_b-propeller_TolB-like"/>
</dbReference>
<evidence type="ECO:0000313" key="2">
    <source>
        <dbReference type="EMBL" id="HJA82503.1"/>
    </source>
</evidence>
<dbReference type="PANTHER" id="PTHR36842">
    <property type="entry name" value="PROTEIN TOLB HOMOLOG"/>
    <property type="match status" value="1"/>
</dbReference>
<protein>
    <submittedName>
        <fullName evidence="2">Uncharacterized protein</fullName>
    </submittedName>
</protein>